<keyword evidence="2" id="KW-1185">Reference proteome</keyword>
<dbReference type="OrthoDB" id="5392716at2759"/>
<dbReference type="Proteomes" id="UP000054279">
    <property type="component" value="Unassembled WGS sequence"/>
</dbReference>
<accession>A0A0C9U9A6</accession>
<organism evidence="1 2">
    <name type="scientific">Sphaerobolus stellatus (strain SS14)</name>
    <dbReference type="NCBI Taxonomy" id="990650"/>
    <lineage>
        <taxon>Eukaryota</taxon>
        <taxon>Fungi</taxon>
        <taxon>Dikarya</taxon>
        <taxon>Basidiomycota</taxon>
        <taxon>Agaricomycotina</taxon>
        <taxon>Agaricomycetes</taxon>
        <taxon>Phallomycetidae</taxon>
        <taxon>Geastrales</taxon>
        <taxon>Sphaerobolaceae</taxon>
        <taxon>Sphaerobolus</taxon>
    </lineage>
</organism>
<sequence length="127" mass="14351">MIQLQKKIVWAVLMSVGPHEEWSGDGHNKLATLGFPIDGIHDKWSGKWLGIWVVPNNQLSDVVAYLWLCIIEEYGGMSIQLTMECGSETTEIYDIVHALWELFDLGLPTDNIPVHNLLRSVHNVAIE</sequence>
<evidence type="ECO:0000313" key="2">
    <source>
        <dbReference type="Proteomes" id="UP000054279"/>
    </source>
</evidence>
<dbReference type="PANTHER" id="PTHR46177:SF1">
    <property type="entry name" value="INTEGRASE CATALYTIC DOMAIN-CONTAINING PROTEIN"/>
    <property type="match status" value="1"/>
</dbReference>
<proteinExistence type="predicted"/>
<evidence type="ECO:0000313" key="1">
    <source>
        <dbReference type="EMBL" id="KIJ39663.1"/>
    </source>
</evidence>
<name>A0A0C9U9A6_SPHS4</name>
<dbReference type="AlphaFoldDB" id="A0A0C9U9A6"/>
<dbReference type="EMBL" id="KN837150">
    <property type="protein sequence ID" value="KIJ39663.1"/>
    <property type="molecule type" value="Genomic_DNA"/>
</dbReference>
<protein>
    <submittedName>
        <fullName evidence="1">Uncharacterized protein</fullName>
    </submittedName>
</protein>
<gene>
    <name evidence="1" type="ORF">M422DRAFT_174837</name>
</gene>
<dbReference type="HOGENOM" id="CLU_162176_0_0_1"/>
<reference evidence="1 2" key="1">
    <citation type="submission" date="2014-06" db="EMBL/GenBank/DDBJ databases">
        <title>Evolutionary Origins and Diversification of the Mycorrhizal Mutualists.</title>
        <authorList>
            <consortium name="DOE Joint Genome Institute"/>
            <consortium name="Mycorrhizal Genomics Consortium"/>
            <person name="Kohler A."/>
            <person name="Kuo A."/>
            <person name="Nagy L.G."/>
            <person name="Floudas D."/>
            <person name="Copeland A."/>
            <person name="Barry K.W."/>
            <person name="Cichocki N."/>
            <person name="Veneault-Fourrey C."/>
            <person name="LaButti K."/>
            <person name="Lindquist E.A."/>
            <person name="Lipzen A."/>
            <person name="Lundell T."/>
            <person name="Morin E."/>
            <person name="Murat C."/>
            <person name="Riley R."/>
            <person name="Ohm R."/>
            <person name="Sun H."/>
            <person name="Tunlid A."/>
            <person name="Henrissat B."/>
            <person name="Grigoriev I.V."/>
            <person name="Hibbett D.S."/>
            <person name="Martin F."/>
        </authorList>
    </citation>
    <scope>NUCLEOTIDE SEQUENCE [LARGE SCALE GENOMIC DNA]</scope>
    <source>
        <strain evidence="1 2">SS14</strain>
    </source>
</reference>
<dbReference type="PANTHER" id="PTHR46177">
    <property type="entry name" value="INTEGRASE CATALYTIC DOMAIN-CONTAINING PROTEIN"/>
    <property type="match status" value="1"/>
</dbReference>